<evidence type="ECO:0000256" key="5">
    <source>
        <dbReference type="ARBA" id="ARBA00022759"/>
    </source>
</evidence>
<gene>
    <name evidence="12" type="ORF">V1264_008778</name>
</gene>
<proteinExistence type="predicted"/>
<dbReference type="GO" id="GO:0006508">
    <property type="term" value="P:proteolysis"/>
    <property type="evidence" value="ECO:0007669"/>
    <property type="project" value="UniProtKB-KW"/>
</dbReference>
<dbReference type="GO" id="GO:0015074">
    <property type="term" value="P:DNA integration"/>
    <property type="evidence" value="ECO:0007669"/>
    <property type="project" value="InterPro"/>
</dbReference>
<dbReference type="Pfam" id="PF17921">
    <property type="entry name" value="Integrase_H2C2"/>
    <property type="match status" value="1"/>
</dbReference>
<evidence type="ECO:0000256" key="8">
    <source>
        <dbReference type="ARBA" id="ARBA00023268"/>
    </source>
</evidence>
<dbReference type="AlphaFoldDB" id="A0AAN9ATS1"/>
<sequence>MSPDGQLGRTTKVRHTIDTGENRPVKLPPRRLPIAQKEMVDRELEKMLKEDVIEPSDSPWAANVVLARKKDGSVRFCVDYRKLNELTRKDAYPLPHIGDSLDALSGSRWFSTLDLAQGFFQVEMDARDKQKTAFATHKGLYQFKVMPFGLCNSPATFERLMELVLSGILFERCLVYIDDVICLGKTDDGALENLRMVLRKFRDANLKLKPSKCSLFQDECTFLGHTVKRDGTTCEKSKVEAVASWPVPTCVTEVRSFLGTTSYYRKYISGFAEIASPLTNLTKKNQKFVWCEKCQKAFERLKQALVSAPVLAYPTREGKFVLDTDASATAIGAVLSQIQDGEEKVIAYASSALSKTRQNYCTTYRELLAVVIFVKHFSHYLWGRPFLVRTDHSSLKWLKNFKQPEGIVARWIASLDTYDFQIEHRKGVAHGNADGLSRIPRKRCQREECSQCNQKPVRVVTRSDARDRNLADRGLAGVTQRNFGSPQGEKVPLVDPEVVSEDETTQWGRDVLVRADKAEEETPKSVQSSTFCPGGQGDGCGRSLVIGKERVGIQTGIDPERSGSDSDSVPRLPRSWPCRSNWFSVWSHEEMVMLQQGDQVTSILLTLKKREDKPPKNEVSQYSSAIRTLIAQWENLRVVDGLLYVVSEDKLTKQETFLLVAPAGVRQKVLTMSHDDRTAGHLGRDRTLASVKRHVYWPGMAEDVARWCRQCDMCARRKPGPGRAKLPMRHVNVGMPLERIAIDIMGPLPMSHDGYEYIMVVEDYYTKYAEAYCLVDHTARSVGDKLLTEFICRFGVPLTIHTDQGREFESHLFQHLCTALGADKTRTTPYHPQSDGMVERQNRTIQQMLSAYVNEQRDDWSDHLDLIMLAYRATVHQSTQCTPNLVMFGREINLPLTVELGTFPVSDAPLCPVEYVEWVKNTLEKVFCFVREQSEVSVQKQKHYHDQNCKLREVEPGDWVWRWYPPKAKQKLGLGWTGPYKVVKRVGESAVKIEGLGKTLVIHINDTKPYEGRNLPESGSDEPESSEDESEDESEWSGESDGERPIINTRAGRTVRPPNRYSPS</sequence>
<dbReference type="InterPro" id="IPR001584">
    <property type="entry name" value="Integrase_cat-core"/>
</dbReference>
<evidence type="ECO:0000259" key="11">
    <source>
        <dbReference type="PROSITE" id="PS50994"/>
    </source>
</evidence>
<dbReference type="InterPro" id="IPR041577">
    <property type="entry name" value="RT_RNaseH_2"/>
</dbReference>
<keyword evidence="7" id="KW-0695">RNA-directed DNA polymerase</keyword>
<dbReference type="Gene3D" id="3.30.420.10">
    <property type="entry name" value="Ribonuclease H-like superfamily/Ribonuclease H"/>
    <property type="match status" value="1"/>
</dbReference>
<dbReference type="InterPro" id="IPR043502">
    <property type="entry name" value="DNA/RNA_pol_sf"/>
</dbReference>
<dbReference type="Pfam" id="PF00078">
    <property type="entry name" value="RVT_1"/>
    <property type="match status" value="1"/>
</dbReference>
<comment type="caution">
    <text evidence="12">The sequence shown here is derived from an EMBL/GenBank/DDBJ whole genome shotgun (WGS) entry which is preliminary data.</text>
</comment>
<keyword evidence="1" id="KW-0645">Protease</keyword>
<evidence type="ECO:0000256" key="7">
    <source>
        <dbReference type="ARBA" id="ARBA00022918"/>
    </source>
</evidence>
<reference evidence="12 13" key="1">
    <citation type="submission" date="2024-02" db="EMBL/GenBank/DDBJ databases">
        <title>Chromosome-scale genome assembly of the rough periwinkle Littorina saxatilis.</title>
        <authorList>
            <person name="De Jode A."/>
            <person name="Faria R."/>
            <person name="Formenti G."/>
            <person name="Sims Y."/>
            <person name="Smith T.P."/>
            <person name="Tracey A."/>
            <person name="Wood J.M.D."/>
            <person name="Zagrodzka Z.B."/>
            <person name="Johannesson K."/>
            <person name="Butlin R.K."/>
            <person name="Leder E.H."/>
        </authorList>
    </citation>
    <scope>NUCLEOTIDE SEQUENCE [LARGE SCALE GENOMIC DNA]</scope>
    <source>
        <strain evidence="12">Snail1</strain>
        <tissue evidence="12">Muscle</tissue>
    </source>
</reference>
<dbReference type="SUPFAM" id="SSF53098">
    <property type="entry name" value="Ribonuclease H-like"/>
    <property type="match status" value="1"/>
</dbReference>
<evidence type="ECO:0000256" key="6">
    <source>
        <dbReference type="ARBA" id="ARBA00022801"/>
    </source>
</evidence>
<dbReference type="Gene3D" id="1.10.340.70">
    <property type="match status" value="1"/>
</dbReference>
<evidence type="ECO:0000259" key="10">
    <source>
        <dbReference type="PROSITE" id="PS50878"/>
    </source>
</evidence>
<dbReference type="FunFam" id="3.30.70.270:FF:000020">
    <property type="entry name" value="Transposon Tf2-6 polyprotein-like Protein"/>
    <property type="match status" value="1"/>
</dbReference>
<feature type="domain" description="Integrase catalytic" evidence="11">
    <location>
        <begin position="732"/>
        <end position="891"/>
    </location>
</feature>
<dbReference type="InterPro" id="IPR000477">
    <property type="entry name" value="RT_dom"/>
</dbReference>
<dbReference type="GO" id="GO:0003676">
    <property type="term" value="F:nucleic acid binding"/>
    <property type="evidence" value="ECO:0007669"/>
    <property type="project" value="InterPro"/>
</dbReference>
<dbReference type="FunFam" id="3.10.20.370:FF:000001">
    <property type="entry name" value="Retrovirus-related Pol polyprotein from transposon 17.6-like protein"/>
    <property type="match status" value="1"/>
</dbReference>
<keyword evidence="4" id="KW-0540">Nuclease</keyword>
<dbReference type="Gene3D" id="3.10.10.10">
    <property type="entry name" value="HIV Type 1 Reverse Transcriptase, subunit A, domain 1"/>
    <property type="match status" value="1"/>
</dbReference>
<protein>
    <recommendedName>
        <fullName evidence="14">Integrase catalytic domain-containing protein</fullName>
    </recommendedName>
</protein>
<keyword evidence="6" id="KW-0378">Hydrolase</keyword>
<evidence type="ECO:0000256" key="3">
    <source>
        <dbReference type="ARBA" id="ARBA00022695"/>
    </source>
</evidence>
<evidence type="ECO:0000256" key="4">
    <source>
        <dbReference type="ARBA" id="ARBA00022722"/>
    </source>
</evidence>
<dbReference type="Gene3D" id="3.30.70.270">
    <property type="match status" value="2"/>
</dbReference>
<feature type="compositionally biased region" description="Basic and acidic residues" evidence="9">
    <location>
        <begin position="15"/>
        <end position="24"/>
    </location>
</feature>
<dbReference type="InterPro" id="IPR050951">
    <property type="entry name" value="Retrovirus_Pol_polyprotein"/>
</dbReference>
<keyword evidence="3" id="KW-0548">Nucleotidyltransferase</keyword>
<dbReference type="GO" id="GO:0003964">
    <property type="term" value="F:RNA-directed DNA polymerase activity"/>
    <property type="evidence" value="ECO:0007669"/>
    <property type="project" value="UniProtKB-KW"/>
</dbReference>
<dbReference type="FunFam" id="1.10.340.70:FF:000001">
    <property type="entry name" value="Retrovirus-related Pol polyprotein from transposon gypsy-like Protein"/>
    <property type="match status" value="1"/>
</dbReference>
<evidence type="ECO:0000256" key="2">
    <source>
        <dbReference type="ARBA" id="ARBA00022679"/>
    </source>
</evidence>
<dbReference type="CDD" id="cd01647">
    <property type="entry name" value="RT_LTR"/>
    <property type="match status" value="1"/>
</dbReference>
<dbReference type="EMBL" id="JBAMIC010000021">
    <property type="protein sequence ID" value="KAK7093131.1"/>
    <property type="molecule type" value="Genomic_DNA"/>
</dbReference>
<keyword evidence="13" id="KW-1185">Reference proteome</keyword>
<evidence type="ECO:0000256" key="9">
    <source>
        <dbReference type="SAM" id="MobiDB-lite"/>
    </source>
</evidence>
<feature type="region of interest" description="Disordered" evidence="9">
    <location>
        <begin position="1008"/>
        <end position="1064"/>
    </location>
</feature>
<dbReference type="CDD" id="cd09274">
    <property type="entry name" value="RNase_HI_RT_Ty3"/>
    <property type="match status" value="1"/>
</dbReference>
<accession>A0AAN9ATS1</accession>
<dbReference type="Gene3D" id="3.10.20.370">
    <property type="match status" value="1"/>
</dbReference>
<dbReference type="PANTHER" id="PTHR37984:SF5">
    <property type="entry name" value="PROTEIN NYNRIN-LIKE"/>
    <property type="match status" value="1"/>
</dbReference>
<evidence type="ECO:0008006" key="14">
    <source>
        <dbReference type="Google" id="ProtNLM"/>
    </source>
</evidence>
<feature type="region of interest" description="Disordered" evidence="9">
    <location>
        <begin position="1"/>
        <end position="24"/>
    </location>
</feature>
<dbReference type="PANTHER" id="PTHR37984">
    <property type="entry name" value="PROTEIN CBG26694"/>
    <property type="match status" value="1"/>
</dbReference>
<feature type="compositionally biased region" description="Acidic residues" evidence="9">
    <location>
        <begin position="1019"/>
        <end position="1040"/>
    </location>
</feature>
<dbReference type="InterPro" id="IPR036397">
    <property type="entry name" value="RNaseH_sf"/>
</dbReference>
<evidence type="ECO:0000256" key="1">
    <source>
        <dbReference type="ARBA" id="ARBA00022670"/>
    </source>
</evidence>
<dbReference type="GO" id="GO:0004519">
    <property type="term" value="F:endonuclease activity"/>
    <property type="evidence" value="ECO:0007669"/>
    <property type="project" value="UniProtKB-KW"/>
</dbReference>
<feature type="domain" description="Reverse transcriptase" evidence="10">
    <location>
        <begin position="48"/>
        <end position="227"/>
    </location>
</feature>
<keyword evidence="2" id="KW-0808">Transferase</keyword>
<dbReference type="GO" id="GO:0008233">
    <property type="term" value="F:peptidase activity"/>
    <property type="evidence" value="ECO:0007669"/>
    <property type="project" value="UniProtKB-KW"/>
</dbReference>
<dbReference type="InterPro" id="IPR041588">
    <property type="entry name" value="Integrase_H2C2"/>
</dbReference>
<keyword evidence="8" id="KW-0511">Multifunctional enzyme</keyword>
<dbReference type="SUPFAM" id="SSF56672">
    <property type="entry name" value="DNA/RNA polymerases"/>
    <property type="match status" value="1"/>
</dbReference>
<dbReference type="InterPro" id="IPR043128">
    <property type="entry name" value="Rev_trsase/Diguanyl_cyclase"/>
</dbReference>
<dbReference type="Pfam" id="PF17919">
    <property type="entry name" value="RT_RNaseH_2"/>
    <property type="match status" value="1"/>
</dbReference>
<evidence type="ECO:0000313" key="13">
    <source>
        <dbReference type="Proteomes" id="UP001374579"/>
    </source>
</evidence>
<dbReference type="Proteomes" id="UP001374579">
    <property type="component" value="Unassembled WGS sequence"/>
</dbReference>
<dbReference type="PROSITE" id="PS50994">
    <property type="entry name" value="INTEGRASE"/>
    <property type="match status" value="1"/>
</dbReference>
<dbReference type="FunFam" id="3.10.10.10:FF:000007">
    <property type="entry name" value="Retrovirus-related Pol polyprotein from transposon 17.6-like Protein"/>
    <property type="match status" value="1"/>
</dbReference>
<name>A0AAN9ATS1_9CAEN</name>
<organism evidence="12 13">
    <name type="scientific">Littorina saxatilis</name>
    <dbReference type="NCBI Taxonomy" id="31220"/>
    <lineage>
        <taxon>Eukaryota</taxon>
        <taxon>Metazoa</taxon>
        <taxon>Spiralia</taxon>
        <taxon>Lophotrochozoa</taxon>
        <taxon>Mollusca</taxon>
        <taxon>Gastropoda</taxon>
        <taxon>Caenogastropoda</taxon>
        <taxon>Littorinimorpha</taxon>
        <taxon>Littorinoidea</taxon>
        <taxon>Littorinidae</taxon>
        <taxon>Littorina</taxon>
    </lineage>
</organism>
<dbReference type="FunFam" id="3.30.420.10:FF:000032">
    <property type="entry name" value="Retrovirus-related Pol polyprotein from transposon 297-like Protein"/>
    <property type="match status" value="1"/>
</dbReference>
<dbReference type="Pfam" id="PF00665">
    <property type="entry name" value="rve"/>
    <property type="match status" value="1"/>
</dbReference>
<keyword evidence="5" id="KW-0255">Endonuclease</keyword>
<dbReference type="InterPro" id="IPR012337">
    <property type="entry name" value="RNaseH-like_sf"/>
</dbReference>
<dbReference type="PROSITE" id="PS50878">
    <property type="entry name" value="RT_POL"/>
    <property type="match status" value="1"/>
</dbReference>
<evidence type="ECO:0000313" key="12">
    <source>
        <dbReference type="EMBL" id="KAK7093131.1"/>
    </source>
</evidence>